<evidence type="ECO:0000313" key="5">
    <source>
        <dbReference type="EMBL" id="KAH7025328.1"/>
    </source>
</evidence>
<gene>
    <name evidence="5" type="ORF">B0J12DRAFT_733140</name>
</gene>
<dbReference type="Gene3D" id="3.40.50.720">
    <property type="entry name" value="NAD(P)-binding Rossmann-like Domain"/>
    <property type="match status" value="1"/>
</dbReference>
<dbReference type="Pfam" id="PF13460">
    <property type="entry name" value="NAD_binding_10"/>
    <property type="match status" value="1"/>
</dbReference>
<evidence type="ECO:0000259" key="4">
    <source>
        <dbReference type="Pfam" id="PF13460"/>
    </source>
</evidence>
<evidence type="ECO:0000256" key="2">
    <source>
        <dbReference type="ARBA" id="ARBA00022857"/>
    </source>
</evidence>
<dbReference type="InterPro" id="IPR051609">
    <property type="entry name" value="NmrA/Isoflavone_reductase-like"/>
</dbReference>
<evidence type="ECO:0000256" key="1">
    <source>
        <dbReference type="ARBA" id="ARBA00005725"/>
    </source>
</evidence>
<protein>
    <recommendedName>
        <fullName evidence="4">NAD(P)-binding domain-containing protein</fullName>
    </recommendedName>
</protein>
<dbReference type="PANTHER" id="PTHR47706">
    <property type="entry name" value="NMRA-LIKE FAMILY PROTEIN"/>
    <property type="match status" value="1"/>
</dbReference>
<reference evidence="5 6" key="1">
    <citation type="journal article" date="2021" name="Nat. Commun.">
        <title>Genetic determinants of endophytism in the Arabidopsis root mycobiome.</title>
        <authorList>
            <person name="Mesny F."/>
            <person name="Miyauchi S."/>
            <person name="Thiergart T."/>
            <person name="Pickel B."/>
            <person name="Atanasova L."/>
            <person name="Karlsson M."/>
            <person name="Huettel B."/>
            <person name="Barry K.W."/>
            <person name="Haridas S."/>
            <person name="Chen C."/>
            <person name="Bauer D."/>
            <person name="Andreopoulos W."/>
            <person name="Pangilinan J."/>
            <person name="LaButti K."/>
            <person name="Riley R."/>
            <person name="Lipzen A."/>
            <person name="Clum A."/>
            <person name="Drula E."/>
            <person name="Henrissat B."/>
            <person name="Kohler A."/>
            <person name="Grigoriev I.V."/>
            <person name="Martin F.M."/>
            <person name="Hacquard S."/>
        </authorList>
    </citation>
    <scope>NUCLEOTIDE SEQUENCE [LARGE SCALE GENOMIC DNA]</scope>
    <source>
        <strain evidence="5 6">MPI-SDFR-AT-0080</strain>
    </source>
</reference>
<keyword evidence="2" id="KW-0521">NADP</keyword>
<dbReference type="PANTHER" id="PTHR47706:SF9">
    <property type="entry name" value="NMRA-LIKE DOMAIN-CONTAINING PROTEIN-RELATED"/>
    <property type="match status" value="1"/>
</dbReference>
<dbReference type="Proteomes" id="UP000774617">
    <property type="component" value="Unassembled WGS sequence"/>
</dbReference>
<accession>A0ABQ8FT19</accession>
<dbReference type="EMBL" id="JAGTJR010000061">
    <property type="protein sequence ID" value="KAH7025328.1"/>
    <property type="molecule type" value="Genomic_DNA"/>
</dbReference>
<dbReference type="CDD" id="cd05259">
    <property type="entry name" value="PCBER_SDR_a"/>
    <property type="match status" value="1"/>
</dbReference>
<dbReference type="InterPro" id="IPR045312">
    <property type="entry name" value="PCBER-like"/>
</dbReference>
<dbReference type="SUPFAM" id="SSF51735">
    <property type="entry name" value="NAD(P)-binding Rossmann-fold domains"/>
    <property type="match status" value="1"/>
</dbReference>
<keyword evidence="6" id="KW-1185">Reference proteome</keyword>
<dbReference type="InterPro" id="IPR036291">
    <property type="entry name" value="NAD(P)-bd_dom_sf"/>
</dbReference>
<organism evidence="5 6">
    <name type="scientific">Macrophomina phaseolina</name>
    <dbReference type="NCBI Taxonomy" id="35725"/>
    <lineage>
        <taxon>Eukaryota</taxon>
        <taxon>Fungi</taxon>
        <taxon>Dikarya</taxon>
        <taxon>Ascomycota</taxon>
        <taxon>Pezizomycotina</taxon>
        <taxon>Dothideomycetes</taxon>
        <taxon>Dothideomycetes incertae sedis</taxon>
        <taxon>Botryosphaeriales</taxon>
        <taxon>Botryosphaeriaceae</taxon>
        <taxon>Macrophomina</taxon>
    </lineage>
</organism>
<comment type="caution">
    <text evidence="5">The sequence shown here is derived from an EMBL/GenBank/DDBJ whole genome shotgun (WGS) entry which is preliminary data.</text>
</comment>
<dbReference type="InterPro" id="IPR016040">
    <property type="entry name" value="NAD(P)-bd_dom"/>
</dbReference>
<evidence type="ECO:0000256" key="3">
    <source>
        <dbReference type="ARBA" id="ARBA00023002"/>
    </source>
</evidence>
<feature type="domain" description="NAD(P)-binding" evidence="4">
    <location>
        <begin position="13"/>
        <end position="151"/>
    </location>
</feature>
<name>A0ABQ8FT19_9PEZI</name>
<sequence>MASSPIKNVALLGASGIPGPFILKELLASPLNVTVISRVDSKATFPPGTTVIRADYTSPASLRAALANQDAVVSLLGHTAYTTTQKLAIDAAAAAGVRRFIPSEFGVDTSSDEVVARVPFVRAKREVVEYLRGKEGEGLEWTAVITGTFFDWGLWQGWFGFDLERREVMLWDGGEAVWAATELDVVGKALVGLLGRREAYARARNGYVYVAGQVTSQREVWGVLERVTGERFVVATQVDAEEHAERVRREMAEGKMANALDLLKAVTFDKRRKLGVWEQDWSKVLRLPKLDLEQTVREVVEGKRNFVVSNAYDDLK</sequence>
<proteinExistence type="inferred from homology"/>
<comment type="similarity">
    <text evidence="1">Belongs to the NmrA-type oxidoreductase family. Isoflavone reductase subfamily.</text>
</comment>
<keyword evidence="3" id="KW-0560">Oxidoreductase</keyword>
<evidence type="ECO:0000313" key="6">
    <source>
        <dbReference type="Proteomes" id="UP000774617"/>
    </source>
</evidence>